<comment type="caution">
    <text evidence="1">The sequence shown here is derived from an EMBL/GenBank/DDBJ whole genome shotgun (WGS) entry which is preliminary data.</text>
</comment>
<proteinExistence type="predicted"/>
<evidence type="ECO:0000313" key="2">
    <source>
        <dbReference type="Proteomes" id="UP000218767"/>
    </source>
</evidence>
<reference evidence="2" key="1">
    <citation type="submission" date="2017-08" db="EMBL/GenBank/DDBJ databases">
        <title>A dynamic microbial community with high functional redundancy inhabits the cold, oxic subseafloor aquifer.</title>
        <authorList>
            <person name="Tully B.J."/>
            <person name="Wheat C.G."/>
            <person name="Glazer B.T."/>
            <person name="Huber J.A."/>
        </authorList>
    </citation>
    <scope>NUCLEOTIDE SEQUENCE [LARGE SCALE GENOMIC DNA]</scope>
</reference>
<accession>A0A2A4WZB7</accession>
<dbReference type="Proteomes" id="UP000218767">
    <property type="component" value="Unassembled WGS sequence"/>
</dbReference>
<name>A0A2A4WZB7_9GAMM</name>
<sequence length="165" mass="18540">MKWIGISIALLVISFAVLLGSMRFHDGPLEILSGGPFKTGTLSAAPNDWSFLKDRATIEFQTMDPAQSRTVWLAAHDQRLFVVSGYMTTNYGAIWKQWPHYLEADDSVVLRIDGKLYEQRLQRIMSGPEVIPVLNEFSRKYGDGDAASADSVASGYTWMYEVVDR</sequence>
<protein>
    <recommendedName>
        <fullName evidence="3">DUF2255 domain-containing protein</fullName>
    </recommendedName>
</protein>
<gene>
    <name evidence="1" type="ORF">COB20_12090</name>
</gene>
<evidence type="ECO:0008006" key="3">
    <source>
        <dbReference type="Google" id="ProtNLM"/>
    </source>
</evidence>
<organism evidence="1 2">
    <name type="scientific">SAR86 cluster bacterium</name>
    <dbReference type="NCBI Taxonomy" id="2030880"/>
    <lineage>
        <taxon>Bacteria</taxon>
        <taxon>Pseudomonadati</taxon>
        <taxon>Pseudomonadota</taxon>
        <taxon>Gammaproteobacteria</taxon>
        <taxon>SAR86 cluster</taxon>
    </lineage>
</organism>
<evidence type="ECO:0000313" key="1">
    <source>
        <dbReference type="EMBL" id="PCI75802.1"/>
    </source>
</evidence>
<dbReference type="EMBL" id="NVUL01000067">
    <property type="protein sequence ID" value="PCI75802.1"/>
    <property type="molecule type" value="Genomic_DNA"/>
</dbReference>
<dbReference type="AlphaFoldDB" id="A0A2A4WZB7"/>